<dbReference type="Proteomes" id="UP000765891">
    <property type="component" value="Unassembled WGS sequence"/>
</dbReference>
<feature type="transmembrane region" description="Helical" evidence="6">
    <location>
        <begin position="343"/>
        <end position="367"/>
    </location>
</feature>
<comment type="caution">
    <text evidence="7">The sequence shown here is derived from an EMBL/GenBank/DDBJ whole genome shotgun (WGS) entry which is preliminary data.</text>
</comment>
<feature type="transmembrane region" description="Helical" evidence="6">
    <location>
        <begin position="373"/>
        <end position="391"/>
    </location>
</feature>
<dbReference type="Proteomes" id="UP000614609">
    <property type="component" value="Unassembled WGS sequence"/>
</dbReference>
<feature type="transmembrane region" description="Helical" evidence="6">
    <location>
        <begin position="412"/>
        <end position="434"/>
    </location>
</feature>
<gene>
    <name evidence="7" type="ORF">GCM10009017_01240</name>
    <name evidence="8" type="ORF">J2752_000665</name>
</gene>
<dbReference type="SUPFAM" id="SSF161070">
    <property type="entry name" value="SNF-like"/>
    <property type="match status" value="1"/>
</dbReference>
<keyword evidence="4 6" id="KW-1133">Transmembrane helix</keyword>
<protein>
    <submittedName>
        <fullName evidence="8">NSS family neurotransmitter:Na+ symporter</fullName>
    </submittedName>
    <submittedName>
        <fullName evidence="7">Sodium-dependent transporter</fullName>
    </submittedName>
</protein>
<evidence type="ECO:0000256" key="6">
    <source>
        <dbReference type="SAM" id="Phobius"/>
    </source>
</evidence>
<dbReference type="NCBIfam" id="NF037979">
    <property type="entry name" value="Na_transp"/>
    <property type="match status" value="1"/>
</dbReference>
<dbReference type="EMBL" id="JAGGKO010000001">
    <property type="protein sequence ID" value="MBP1953784.1"/>
    <property type="molecule type" value="Genomic_DNA"/>
</dbReference>
<evidence type="ECO:0000313" key="7">
    <source>
        <dbReference type="EMBL" id="GGM54649.1"/>
    </source>
</evidence>
<comment type="subcellular location">
    <subcellularLocation>
        <location evidence="1">Membrane</location>
        <topology evidence="1">Multi-pass membrane protein</topology>
    </subcellularLocation>
</comment>
<dbReference type="Pfam" id="PF00209">
    <property type="entry name" value="SNF"/>
    <property type="match status" value="2"/>
</dbReference>
<dbReference type="AlphaFoldDB" id="A0A830FIU0"/>
<evidence type="ECO:0000256" key="2">
    <source>
        <dbReference type="ARBA" id="ARBA00022448"/>
    </source>
</evidence>
<dbReference type="InterPro" id="IPR047218">
    <property type="entry name" value="YocR/YhdH-like"/>
</dbReference>
<evidence type="ECO:0000256" key="5">
    <source>
        <dbReference type="ARBA" id="ARBA00023136"/>
    </source>
</evidence>
<feature type="transmembrane region" description="Helical" evidence="6">
    <location>
        <begin position="135"/>
        <end position="156"/>
    </location>
</feature>
<feature type="transmembrane region" description="Helical" evidence="6">
    <location>
        <begin position="84"/>
        <end position="111"/>
    </location>
</feature>
<feature type="transmembrane region" description="Helical" evidence="6">
    <location>
        <begin position="446"/>
        <end position="472"/>
    </location>
</feature>
<name>A0A830FIU0_9EURY</name>
<reference evidence="7" key="2">
    <citation type="submission" date="2020-09" db="EMBL/GenBank/DDBJ databases">
        <authorList>
            <person name="Sun Q."/>
            <person name="Ohkuma M."/>
        </authorList>
    </citation>
    <scope>NUCLEOTIDE SEQUENCE</scope>
    <source>
        <strain evidence="7">JCM 16108</strain>
    </source>
</reference>
<dbReference type="PANTHER" id="PTHR42948">
    <property type="entry name" value="TRANSPORTER"/>
    <property type="match status" value="1"/>
</dbReference>
<evidence type="ECO:0000256" key="1">
    <source>
        <dbReference type="ARBA" id="ARBA00004141"/>
    </source>
</evidence>
<keyword evidence="2" id="KW-0813">Transport</keyword>
<dbReference type="PANTHER" id="PTHR42948:SF1">
    <property type="entry name" value="TRANSPORTER"/>
    <property type="match status" value="1"/>
</dbReference>
<feature type="transmembrane region" description="Helical" evidence="6">
    <location>
        <begin position="12"/>
        <end position="30"/>
    </location>
</feature>
<feature type="transmembrane region" description="Helical" evidence="6">
    <location>
        <begin position="168"/>
        <end position="185"/>
    </location>
</feature>
<feature type="transmembrane region" description="Helical" evidence="6">
    <location>
        <begin position="306"/>
        <end position="331"/>
    </location>
</feature>
<evidence type="ECO:0000256" key="4">
    <source>
        <dbReference type="ARBA" id="ARBA00022989"/>
    </source>
</evidence>
<dbReference type="PROSITE" id="PS50267">
    <property type="entry name" value="NA_NEUROTRAN_SYMP_3"/>
    <property type="match status" value="1"/>
</dbReference>
<accession>A0A830FIU0</accession>
<feature type="transmembrane region" description="Helical" evidence="6">
    <location>
        <begin position="251"/>
        <end position="271"/>
    </location>
</feature>
<evidence type="ECO:0000313" key="8">
    <source>
        <dbReference type="EMBL" id="MBP1953784.1"/>
    </source>
</evidence>
<sequence length="479" mass="49706">MTRETWKTQVGFILAAVGSAVGLGNVWRFPWMTANNGGSAFLLLYLCIIVLVGVPGLLGAFVIGRRSKRNPVGALRSLSGGSRLWGAFGLLAVCTTVLLVSFYTVVGGWFVRYTAASVTGGYFAQPGAYFGSVNYGLPAFGFALLFLAATAAIVYGGVERGIERATKVMMPAIVVLLVALIGWTFTRPGSMAGLTFFLSPDLAYLRTHFLDILPAAVGQAMFTLSVGTGTMITYASYLGEERSLPFDATTIAVLNTAVGVLAGLLVFPLLFSFGLDVGSGGPGAIFVSVASAFSTLGLVGRLLGVVFFAVVLLAALSSSISMLEIPVAYLVDERDFSRARATGVMAGVVAVGAAICALDASVFSLFADTLVNLLMPTGLAGFLLFVGWVLGKNALEEYEAGAGGLGRALGSPWLLFVGVPIPIFLLFTVISRLLSTLGVSMAPLSILGVTVASSTAVLAVAVVLTAVAVLGLRRPDSVF</sequence>
<reference evidence="8" key="3">
    <citation type="submission" date="2021-03" db="EMBL/GenBank/DDBJ databases">
        <title>Genomic Encyclopedia of Type Strains, Phase IV (KMG-IV): sequencing the most valuable type-strain genomes for metagenomic binning, comparative biology and taxonomic classification.</title>
        <authorList>
            <person name="Goeker M."/>
        </authorList>
    </citation>
    <scope>NUCLEOTIDE SEQUENCE</scope>
    <source>
        <strain evidence="8">DSM 22443</strain>
    </source>
</reference>
<evidence type="ECO:0000313" key="9">
    <source>
        <dbReference type="Proteomes" id="UP000614609"/>
    </source>
</evidence>
<feature type="transmembrane region" description="Helical" evidence="6">
    <location>
        <begin position="283"/>
        <end position="300"/>
    </location>
</feature>
<dbReference type="EMBL" id="BMOO01000001">
    <property type="protein sequence ID" value="GGM54649.1"/>
    <property type="molecule type" value="Genomic_DNA"/>
</dbReference>
<keyword evidence="9" id="KW-1185">Reference proteome</keyword>
<keyword evidence="5 6" id="KW-0472">Membrane</keyword>
<dbReference type="InterPro" id="IPR000175">
    <property type="entry name" value="Na/ntran_symport"/>
</dbReference>
<dbReference type="CDD" id="cd10336">
    <property type="entry name" value="SLC6sbd_Tyt1-Like"/>
    <property type="match status" value="1"/>
</dbReference>
<organism evidence="7 9">
    <name type="scientific">Halarchaeum rubridurum</name>
    <dbReference type="NCBI Taxonomy" id="489911"/>
    <lineage>
        <taxon>Archaea</taxon>
        <taxon>Methanobacteriati</taxon>
        <taxon>Methanobacteriota</taxon>
        <taxon>Stenosarchaea group</taxon>
        <taxon>Halobacteria</taxon>
        <taxon>Halobacteriales</taxon>
        <taxon>Halobacteriaceae</taxon>
    </lineage>
</organism>
<proteinExistence type="predicted"/>
<feature type="transmembrane region" description="Helical" evidence="6">
    <location>
        <begin position="42"/>
        <end position="63"/>
    </location>
</feature>
<feature type="transmembrane region" description="Helical" evidence="6">
    <location>
        <begin position="221"/>
        <end position="239"/>
    </location>
</feature>
<dbReference type="PRINTS" id="PR00176">
    <property type="entry name" value="NANEUSMPORT"/>
</dbReference>
<reference evidence="7" key="1">
    <citation type="journal article" date="2014" name="Int. J. Syst. Evol. Microbiol.">
        <title>Complete genome sequence of Corynebacterium casei LMG S-19264T (=DSM 44701T), isolated from a smear-ripened cheese.</title>
        <authorList>
            <consortium name="US DOE Joint Genome Institute (JGI-PGF)"/>
            <person name="Walter F."/>
            <person name="Albersmeier A."/>
            <person name="Kalinowski J."/>
            <person name="Ruckert C."/>
        </authorList>
    </citation>
    <scope>NUCLEOTIDE SEQUENCE</scope>
    <source>
        <strain evidence="7">JCM 16108</strain>
    </source>
</reference>
<keyword evidence="3 6" id="KW-0812">Transmembrane</keyword>
<dbReference type="OrthoDB" id="99721at2157"/>
<evidence type="ECO:0000256" key="3">
    <source>
        <dbReference type="ARBA" id="ARBA00022692"/>
    </source>
</evidence>
<dbReference type="GO" id="GO:0016020">
    <property type="term" value="C:membrane"/>
    <property type="evidence" value="ECO:0007669"/>
    <property type="project" value="UniProtKB-SubCell"/>
</dbReference>
<dbReference type="InterPro" id="IPR037272">
    <property type="entry name" value="SNS_sf"/>
</dbReference>
<dbReference type="RefSeq" id="WP_188869048.1">
    <property type="nucleotide sequence ID" value="NZ_BMOO01000001.1"/>
</dbReference>